<dbReference type="EMBL" id="OA886889">
    <property type="protein sequence ID" value="CAD7283119.1"/>
    <property type="molecule type" value="Genomic_DNA"/>
</dbReference>
<dbReference type="InterPro" id="IPR000873">
    <property type="entry name" value="AMP-dep_synth/lig_dom"/>
</dbReference>
<feature type="domain" description="AMP-dependent synthetase/ligase" evidence="2">
    <location>
        <begin position="35"/>
        <end position="143"/>
    </location>
</feature>
<sequence length="192" mass="21565">MVADKRMLVSPLPKRKPGVAEDKTLWEYIQTRVAEIVAKHGDKTMMIDGATHEKMSFTEFLIRTKKTAQVLKEKYGVTKGSTVIVCSKNSLNFFVPIQAAVALGALVFAIPAYSSDCVPRCLDEEEHVPVIVCDDGLLAEMEKNIEDASSKRPSSEKPRTRVNYMVMYPNDAMYLAKVDDWSMYDLSCVTKF</sequence>
<name>A0A7R9GJ86_9CRUS</name>
<evidence type="ECO:0000256" key="1">
    <source>
        <dbReference type="SAM" id="Phobius"/>
    </source>
</evidence>
<evidence type="ECO:0000313" key="3">
    <source>
        <dbReference type="EMBL" id="CAD7283119.1"/>
    </source>
</evidence>
<dbReference type="SUPFAM" id="SSF56801">
    <property type="entry name" value="Acetyl-CoA synthetase-like"/>
    <property type="match status" value="1"/>
</dbReference>
<reference evidence="3" key="1">
    <citation type="submission" date="2020-11" db="EMBL/GenBank/DDBJ databases">
        <authorList>
            <person name="Tran Van P."/>
        </authorList>
    </citation>
    <scope>NUCLEOTIDE SEQUENCE</scope>
</reference>
<dbReference type="Proteomes" id="UP000678499">
    <property type="component" value="Unassembled WGS sequence"/>
</dbReference>
<dbReference type="InterPro" id="IPR042099">
    <property type="entry name" value="ANL_N_sf"/>
</dbReference>
<protein>
    <recommendedName>
        <fullName evidence="2">AMP-dependent synthetase/ligase domain-containing protein</fullName>
    </recommendedName>
</protein>
<gene>
    <name evidence="3" type="ORF">NMOB1V02_LOCUS10737</name>
</gene>
<proteinExistence type="predicted"/>
<dbReference type="Gene3D" id="3.40.50.12780">
    <property type="entry name" value="N-terminal domain of ligase-like"/>
    <property type="match status" value="1"/>
</dbReference>
<dbReference type="AlphaFoldDB" id="A0A7R9GJ86"/>
<evidence type="ECO:0000259" key="2">
    <source>
        <dbReference type="Pfam" id="PF00501"/>
    </source>
</evidence>
<feature type="non-terminal residue" evidence="3">
    <location>
        <position position="1"/>
    </location>
</feature>
<dbReference type="OrthoDB" id="10253869at2759"/>
<accession>A0A7R9GJ86</accession>
<dbReference type="EMBL" id="CAJPEX010004852">
    <property type="protein sequence ID" value="CAG0923271.1"/>
    <property type="molecule type" value="Genomic_DNA"/>
</dbReference>
<keyword evidence="1" id="KW-0472">Membrane</keyword>
<dbReference type="Pfam" id="PF00501">
    <property type="entry name" value="AMP-binding"/>
    <property type="match status" value="1"/>
</dbReference>
<keyword evidence="1" id="KW-0812">Transmembrane</keyword>
<keyword evidence="1" id="KW-1133">Transmembrane helix</keyword>
<keyword evidence="4" id="KW-1185">Reference proteome</keyword>
<evidence type="ECO:0000313" key="4">
    <source>
        <dbReference type="Proteomes" id="UP000678499"/>
    </source>
</evidence>
<organism evidence="3">
    <name type="scientific">Notodromas monacha</name>
    <dbReference type="NCBI Taxonomy" id="399045"/>
    <lineage>
        <taxon>Eukaryota</taxon>
        <taxon>Metazoa</taxon>
        <taxon>Ecdysozoa</taxon>
        <taxon>Arthropoda</taxon>
        <taxon>Crustacea</taxon>
        <taxon>Oligostraca</taxon>
        <taxon>Ostracoda</taxon>
        <taxon>Podocopa</taxon>
        <taxon>Podocopida</taxon>
        <taxon>Cypridocopina</taxon>
        <taxon>Cypridoidea</taxon>
        <taxon>Cyprididae</taxon>
        <taxon>Notodromas</taxon>
    </lineage>
</organism>
<feature type="transmembrane region" description="Helical" evidence="1">
    <location>
        <begin position="93"/>
        <end position="113"/>
    </location>
</feature>